<feature type="transmembrane region" description="Helical" evidence="2">
    <location>
        <begin position="26"/>
        <end position="47"/>
    </location>
</feature>
<comment type="caution">
    <text evidence="4">The sequence shown here is derived from an EMBL/GenBank/DDBJ whole genome shotgun (WGS) entry which is preliminary data.</text>
</comment>
<keyword evidence="5" id="KW-1185">Reference proteome</keyword>
<evidence type="ECO:0000313" key="4">
    <source>
        <dbReference type="EMBL" id="KAK7017606.1"/>
    </source>
</evidence>
<keyword evidence="2" id="KW-1133">Transmembrane helix</keyword>
<keyword evidence="2" id="KW-0812">Transmembrane</keyword>
<evidence type="ECO:0000313" key="5">
    <source>
        <dbReference type="Proteomes" id="UP001362999"/>
    </source>
</evidence>
<dbReference type="AlphaFoldDB" id="A0AAW0AWK4"/>
<feature type="transmembrane region" description="Helical" evidence="2">
    <location>
        <begin position="101"/>
        <end position="123"/>
    </location>
</feature>
<feature type="region of interest" description="Disordered" evidence="1">
    <location>
        <begin position="264"/>
        <end position="287"/>
    </location>
</feature>
<proteinExistence type="predicted"/>
<feature type="transmembrane region" description="Helical" evidence="2">
    <location>
        <begin position="59"/>
        <end position="77"/>
    </location>
</feature>
<organism evidence="4 5">
    <name type="scientific">Favolaschia claudopus</name>
    <dbReference type="NCBI Taxonomy" id="2862362"/>
    <lineage>
        <taxon>Eukaryota</taxon>
        <taxon>Fungi</taxon>
        <taxon>Dikarya</taxon>
        <taxon>Basidiomycota</taxon>
        <taxon>Agaricomycotina</taxon>
        <taxon>Agaricomycetes</taxon>
        <taxon>Agaricomycetidae</taxon>
        <taxon>Agaricales</taxon>
        <taxon>Marasmiineae</taxon>
        <taxon>Mycenaceae</taxon>
        <taxon>Favolaschia</taxon>
    </lineage>
</organism>
<dbReference type="PANTHER" id="PTHR40465:SF1">
    <property type="entry name" value="DUF6534 DOMAIN-CONTAINING PROTEIN"/>
    <property type="match status" value="1"/>
</dbReference>
<reference evidence="4 5" key="1">
    <citation type="journal article" date="2024" name="J Genomics">
        <title>Draft genome sequencing and assembly of Favolaschia claudopus CIRM-BRFM 2984 isolated from oak limbs.</title>
        <authorList>
            <person name="Navarro D."/>
            <person name="Drula E."/>
            <person name="Chaduli D."/>
            <person name="Cazenave R."/>
            <person name="Ahrendt S."/>
            <person name="Wang J."/>
            <person name="Lipzen A."/>
            <person name="Daum C."/>
            <person name="Barry K."/>
            <person name="Grigoriev I.V."/>
            <person name="Favel A."/>
            <person name="Rosso M.N."/>
            <person name="Martin F."/>
        </authorList>
    </citation>
    <scope>NUCLEOTIDE SEQUENCE [LARGE SCALE GENOMIC DNA]</scope>
    <source>
        <strain evidence="4 5">CIRM-BRFM 2984</strain>
    </source>
</reference>
<sequence>MSSPVQTSAPNPDAFPNYAPLLTAQLIGSLLTFFFFGTLLIQVYVYRLCFPKDHFGLKIFVYFAFCALIVCTVLTGIDVEYWFGTGFGDISRFAEARNSPFYNPIMGSFLGLLVQFYFAYVIVSIKRTAWPLALATVIIAMAQCAGGMGCGILSYLDRARYHDSTRTGLVYLWLAGAAAVNILIAGSVTTLYVKTQQLFIKGEYVRSVVRVLIQTNIFTAIVALIGLILFAACQNTTYWVCPTMISAGIYANTLLVVLNNRSAPARGSTTNPTATTSSAGYSTNPPSSLRNSVAYSANGAGRVLTVPAMSFARQEGGDEEKKGVAQQVARPRSSSEREWRRNPLDGGESESEYEE</sequence>
<accession>A0AAW0AWK4</accession>
<dbReference type="PANTHER" id="PTHR40465">
    <property type="entry name" value="CHROMOSOME 1, WHOLE GENOME SHOTGUN SEQUENCE"/>
    <property type="match status" value="1"/>
</dbReference>
<dbReference type="Pfam" id="PF20152">
    <property type="entry name" value="DUF6534"/>
    <property type="match status" value="1"/>
</dbReference>
<dbReference type="Proteomes" id="UP001362999">
    <property type="component" value="Unassembled WGS sequence"/>
</dbReference>
<evidence type="ECO:0000259" key="3">
    <source>
        <dbReference type="Pfam" id="PF20152"/>
    </source>
</evidence>
<name>A0AAW0AWK4_9AGAR</name>
<dbReference type="EMBL" id="JAWWNJ010000047">
    <property type="protein sequence ID" value="KAK7017606.1"/>
    <property type="molecule type" value="Genomic_DNA"/>
</dbReference>
<evidence type="ECO:0000256" key="2">
    <source>
        <dbReference type="SAM" id="Phobius"/>
    </source>
</evidence>
<feature type="transmembrane region" description="Helical" evidence="2">
    <location>
        <begin position="211"/>
        <end position="231"/>
    </location>
</feature>
<feature type="transmembrane region" description="Helical" evidence="2">
    <location>
        <begin position="237"/>
        <end position="258"/>
    </location>
</feature>
<gene>
    <name evidence="4" type="ORF">R3P38DRAFT_2984128</name>
</gene>
<keyword evidence="2" id="KW-0472">Membrane</keyword>
<feature type="transmembrane region" description="Helical" evidence="2">
    <location>
        <begin position="168"/>
        <end position="191"/>
    </location>
</feature>
<feature type="transmembrane region" description="Helical" evidence="2">
    <location>
        <begin position="130"/>
        <end position="156"/>
    </location>
</feature>
<feature type="domain" description="DUF6534" evidence="3">
    <location>
        <begin position="177"/>
        <end position="262"/>
    </location>
</feature>
<dbReference type="InterPro" id="IPR045339">
    <property type="entry name" value="DUF6534"/>
</dbReference>
<feature type="compositionally biased region" description="Low complexity" evidence="1">
    <location>
        <begin position="265"/>
        <end position="279"/>
    </location>
</feature>
<feature type="region of interest" description="Disordered" evidence="1">
    <location>
        <begin position="312"/>
        <end position="355"/>
    </location>
</feature>
<protein>
    <recommendedName>
        <fullName evidence="3">DUF6534 domain-containing protein</fullName>
    </recommendedName>
</protein>
<evidence type="ECO:0000256" key="1">
    <source>
        <dbReference type="SAM" id="MobiDB-lite"/>
    </source>
</evidence>
<feature type="compositionally biased region" description="Basic and acidic residues" evidence="1">
    <location>
        <begin position="333"/>
        <end position="343"/>
    </location>
</feature>